<reference evidence="1 2" key="1">
    <citation type="journal article" date="2021" name="bioRxiv">
        <title>Chromosome-scale and haplotype-resolved genome assembly of a tetraploid potato cultivar.</title>
        <authorList>
            <person name="Sun H."/>
            <person name="Jiao W.-B."/>
            <person name="Krause K."/>
            <person name="Campoy J.A."/>
            <person name="Goel M."/>
            <person name="Folz-Donahue K."/>
            <person name="Kukat C."/>
            <person name="Huettel B."/>
            <person name="Schneeberger K."/>
        </authorList>
    </citation>
    <scope>NUCLEOTIDE SEQUENCE [LARGE SCALE GENOMIC DNA]</scope>
    <source>
        <strain evidence="1">SolTubOtavaFocal</strain>
        <tissue evidence="1">Leaves</tissue>
    </source>
</reference>
<evidence type="ECO:0000313" key="2">
    <source>
        <dbReference type="Proteomes" id="UP000826656"/>
    </source>
</evidence>
<dbReference type="EMBL" id="JAIVGD010000001">
    <property type="protein sequence ID" value="KAH0781578.1"/>
    <property type="molecule type" value="Genomic_DNA"/>
</dbReference>
<evidence type="ECO:0000313" key="1">
    <source>
        <dbReference type="EMBL" id="KAH0781578.1"/>
    </source>
</evidence>
<name>A0ABQ7WLI4_SOLTU</name>
<protein>
    <submittedName>
        <fullName evidence="1">Uncharacterized protein</fullName>
    </submittedName>
</protein>
<proteinExistence type="predicted"/>
<comment type="caution">
    <text evidence="1">The sequence shown here is derived from an EMBL/GenBank/DDBJ whole genome shotgun (WGS) entry which is preliminary data.</text>
</comment>
<sequence>MVSLYGIFPYEEECVIGRHSESTSRSLRFVRMITSCGSRFVRMPISHGSRSGRISTSQDLVWVSLLLVEFEP</sequence>
<dbReference type="Proteomes" id="UP000826656">
    <property type="component" value="Unassembled WGS sequence"/>
</dbReference>
<accession>A0ABQ7WLI4</accession>
<gene>
    <name evidence="1" type="ORF">KY290_001176</name>
</gene>
<organism evidence="1 2">
    <name type="scientific">Solanum tuberosum</name>
    <name type="common">Potato</name>
    <dbReference type="NCBI Taxonomy" id="4113"/>
    <lineage>
        <taxon>Eukaryota</taxon>
        <taxon>Viridiplantae</taxon>
        <taxon>Streptophyta</taxon>
        <taxon>Embryophyta</taxon>
        <taxon>Tracheophyta</taxon>
        <taxon>Spermatophyta</taxon>
        <taxon>Magnoliopsida</taxon>
        <taxon>eudicotyledons</taxon>
        <taxon>Gunneridae</taxon>
        <taxon>Pentapetalae</taxon>
        <taxon>asterids</taxon>
        <taxon>lamiids</taxon>
        <taxon>Solanales</taxon>
        <taxon>Solanaceae</taxon>
        <taxon>Solanoideae</taxon>
        <taxon>Solaneae</taxon>
        <taxon>Solanum</taxon>
    </lineage>
</organism>
<keyword evidence="2" id="KW-1185">Reference proteome</keyword>